<organism evidence="1">
    <name type="scientific">marine sediment metagenome</name>
    <dbReference type="NCBI Taxonomy" id="412755"/>
    <lineage>
        <taxon>unclassified sequences</taxon>
        <taxon>metagenomes</taxon>
        <taxon>ecological metagenomes</taxon>
    </lineage>
</organism>
<reference evidence="1" key="1">
    <citation type="journal article" date="2015" name="Nature">
        <title>Complex archaea that bridge the gap between prokaryotes and eukaryotes.</title>
        <authorList>
            <person name="Spang A."/>
            <person name="Saw J.H."/>
            <person name="Jorgensen S.L."/>
            <person name="Zaremba-Niedzwiedzka K."/>
            <person name="Martijn J."/>
            <person name="Lind A.E."/>
            <person name="van Eijk R."/>
            <person name="Schleper C."/>
            <person name="Guy L."/>
            <person name="Ettema T.J."/>
        </authorList>
    </citation>
    <scope>NUCLEOTIDE SEQUENCE</scope>
</reference>
<sequence>MGADGTLQIVKRADWNKKWPDVRRLYHRAATMESERLANARLIAAAPDLLEACEKIEAIEKGCLKRRVGYDLQIHSIAKVAIAKAKE</sequence>
<dbReference type="AlphaFoldDB" id="A0A0F9SWX6"/>
<proteinExistence type="predicted"/>
<comment type="caution">
    <text evidence="1">The sequence shown here is derived from an EMBL/GenBank/DDBJ whole genome shotgun (WGS) entry which is preliminary data.</text>
</comment>
<name>A0A0F9SWX6_9ZZZZ</name>
<gene>
    <name evidence="1" type="ORF">LCGC14_0421010</name>
</gene>
<evidence type="ECO:0000313" key="1">
    <source>
        <dbReference type="EMBL" id="KKN71379.1"/>
    </source>
</evidence>
<dbReference type="EMBL" id="LAZR01000384">
    <property type="protein sequence ID" value="KKN71379.1"/>
    <property type="molecule type" value="Genomic_DNA"/>
</dbReference>
<protein>
    <submittedName>
        <fullName evidence="1">Uncharacterized protein</fullName>
    </submittedName>
</protein>
<accession>A0A0F9SWX6</accession>